<dbReference type="SUPFAM" id="SSF82919">
    <property type="entry name" value="Zn-finger domain of Sec23/24"/>
    <property type="match status" value="1"/>
</dbReference>
<comment type="caution">
    <text evidence="7">The sequence shown here is derived from an EMBL/GenBank/DDBJ whole genome shotgun (WGS) entry which is preliminary data.</text>
</comment>
<feature type="domain" description="Zinc finger Sec23/Sec24-type" evidence="5">
    <location>
        <begin position="82"/>
        <end position="117"/>
    </location>
</feature>
<reference evidence="7 8" key="1">
    <citation type="submission" date="2019-03" db="EMBL/GenBank/DDBJ databases">
        <title>Single cell metagenomics reveals metabolic interactions within the superorganism composed of flagellate Streblomastix strix and complex community of Bacteroidetes bacteria on its surface.</title>
        <authorList>
            <person name="Treitli S.C."/>
            <person name="Kolisko M."/>
            <person name="Husnik F."/>
            <person name="Keeling P."/>
            <person name="Hampl V."/>
        </authorList>
    </citation>
    <scope>NUCLEOTIDE SEQUENCE [LARGE SCALE GENOMIC DNA]</scope>
    <source>
        <strain evidence="7">ST1C</strain>
    </source>
</reference>
<evidence type="ECO:0000313" key="8">
    <source>
        <dbReference type="Proteomes" id="UP000324800"/>
    </source>
</evidence>
<dbReference type="GO" id="GO:0000139">
    <property type="term" value="C:Golgi membrane"/>
    <property type="evidence" value="ECO:0007669"/>
    <property type="project" value="UniProtKB-SubCell"/>
</dbReference>
<proteinExistence type="inferred from homology"/>
<dbReference type="AlphaFoldDB" id="A0A5J4VXN5"/>
<dbReference type="GO" id="GO:0008270">
    <property type="term" value="F:zinc ion binding"/>
    <property type="evidence" value="ECO:0007669"/>
    <property type="project" value="InterPro"/>
</dbReference>
<keyword evidence="3" id="KW-0333">Golgi apparatus</keyword>
<dbReference type="SUPFAM" id="SSF81995">
    <property type="entry name" value="beta-sandwich domain of Sec23/24"/>
    <property type="match status" value="1"/>
</dbReference>
<accession>A0A5J4VXN5</accession>
<dbReference type="GO" id="GO:0090110">
    <property type="term" value="P:COPII-coated vesicle cargo loading"/>
    <property type="evidence" value="ECO:0007669"/>
    <property type="project" value="TreeGrafter"/>
</dbReference>
<dbReference type="GO" id="GO:0006886">
    <property type="term" value="P:intracellular protein transport"/>
    <property type="evidence" value="ECO:0007669"/>
    <property type="project" value="InterPro"/>
</dbReference>
<evidence type="ECO:0000259" key="5">
    <source>
        <dbReference type="Pfam" id="PF04810"/>
    </source>
</evidence>
<dbReference type="Pfam" id="PF04810">
    <property type="entry name" value="zf-Sec23_Sec24"/>
    <property type="match status" value="1"/>
</dbReference>
<dbReference type="InterPro" id="IPR036174">
    <property type="entry name" value="Znf_Sec23_Sec24_sf"/>
</dbReference>
<feature type="compositionally biased region" description="Basic and acidic residues" evidence="4">
    <location>
        <begin position="275"/>
        <end position="287"/>
    </location>
</feature>
<sequence length="697" mass="79998">MYTPSDQRRFGLVVTADDILAQFPTAVSHQEFVRPVLKAIPNKQEILKKISLPLGLIVNNFAPKTKKRQSVPLLKVFDSKGLRCKICAGYLNPFVTYIGNGRQWRCNFCHALNNVPDNALSSIDPMTGLLNDICSRPELTYGTIDIQYDQSLFKSRPQALSYCFIIDTSHFALKNGLLKTITQSISDSLDEILQRQLALNKPIKRNNGFERVRDRLAGTNVSIITYNKENVTVYELKDDILVAVKGSKTKIKNKNKKMNKNRNKKIGKQLSNQENDMKNDINELNSKEEEDNEDDDDSDLNIELEDEEEDQEEEDDEDEEDNDEDDNDQIKQKKNKQDKEKQNNDSNQSDNSSDSSNTSDEGGDQKGKQNDSNKDKDNFNNKKDIENNNQKDKDNSNKQVFTGFALEPLSDTDSTPKKHLLQQTGQYQMQSSPLGTLNKVPKLNLPLQKIPQLNIPKLDQQKLDQEKLDQQNLDQQQQQQQQQKQYYQQAASHPRCYVFPESGPKIQFPTVVFRFVYPLWRSKETIRKLLTEIIPNEAEKDYQIKKERRRIEKMKSKQINGLNQLNDGMNIKQGLDDDYDDEDEDVLQNGSALGQAIFVAQEIMQFFPTSINIFTSTRPIDEKERLKDRANEGKADKQGSNVIEKECQLLDCANQIYKEIASKMYEKSHCTNIFAFPPYSAASQFSYQQGYLDLSSL</sequence>
<dbReference type="OrthoDB" id="49016at2759"/>
<feature type="compositionally biased region" description="Low complexity" evidence="4">
    <location>
        <begin position="344"/>
        <end position="360"/>
    </location>
</feature>
<organism evidence="7 8">
    <name type="scientific">Streblomastix strix</name>
    <dbReference type="NCBI Taxonomy" id="222440"/>
    <lineage>
        <taxon>Eukaryota</taxon>
        <taxon>Metamonada</taxon>
        <taxon>Preaxostyla</taxon>
        <taxon>Oxymonadida</taxon>
        <taxon>Streblomastigidae</taxon>
        <taxon>Streblomastix</taxon>
    </lineage>
</organism>
<dbReference type="Pfam" id="PF04811">
    <property type="entry name" value="Sec23_trunk"/>
    <property type="match status" value="1"/>
</dbReference>
<protein>
    <submittedName>
        <fullName evidence="7">Uncharacterized protein</fullName>
    </submittedName>
</protein>
<evidence type="ECO:0000256" key="2">
    <source>
        <dbReference type="ARBA" id="ARBA00008334"/>
    </source>
</evidence>
<feature type="compositionally biased region" description="Acidic residues" evidence="4">
    <location>
        <begin position="288"/>
        <end position="327"/>
    </location>
</feature>
<comment type="subcellular location">
    <subcellularLocation>
        <location evidence="1">Golgi apparatus membrane</location>
    </subcellularLocation>
</comment>
<dbReference type="PANTHER" id="PTHR13803:SF39">
    <property type="entry name" value="SECRETORY 24AB, ISOFORM A"/>
    <property type="match status" value="1"/>
</dbReference>
<evidence type="ECO:0000256" key="3">
    <source>
        <dbReference type="ARBA" id="ARBA00023034"/>
    </source>
</evidence>
<feature type="compositionally biased region" description="Polar residues" evidence="4">
    <location>
        <begin position="421"/>
        <end position="435"/>
    </location>
</feature>
<evidence type="ECO:0000259" key="6">
    <source>
        <dbReference type="Pfam" id="PF04811"/>
    </source>
</evidence>
<dbReference type="InterPro" id="IPR036465">
    <property type="entry name" value="vWFA_dom_sf"/>
</dbReference>
<dbReference type="GO" id="GO:0030127">
    <property type="term" value="C:COPII vesicle coat"/>
    <property type="evidence" value="ECO:0007669"/>
    <property type="project" value="InterPro"/>
</dbReference>
<feature type="domain" description="Sec23/Sec24 trunk" evidence="6">
    <location>
        <begin position="587"/>
        <end position="677"/>
    </location>
</feature>
<dbReference type="InterPro" id="IPR006896">
    <property type="entry name" value="Sec23/24_trunk_dom"/>
</dbReference>
<comment type="similarity">
    <text evidence="2">Belongs to the SEC23/SEC24 family. SEC24 subfamily.</text>
</comment>
<evidence type="ECO:0000256" key="1">
    <source>
        <dbReference type="ARBA" id="ARBA00004394"/>
    </source>
</evidence>
<dbReference type="GO" id="GO:0070971">
    <property type="term" value="C:endoplasmic reticulum exit site"/>
    <property type="evidence" value="ECO:0007669"/>
    <property type="project" value="TreeGrafter"/>
</dbReference>
<feature type="region of interest" description="Disordered" evidence="4">
    <location>
        <begin position="251"/>
        <end position="435"/>
    </location>
</feature>
<dbReference type="InterPro" id="IPR050550">
    <property type="entry name" value="SEC23_SEC24_subfamily"/>
</dbReference>
<name>A0A5J4VXN5_9EUKA</name>
<dbReference type="Gene3D" id="3.40.50.410">
    <property type="entry name" value="von Willebrand factor, type A domain"/>
    <property type="match status" value="2"/>
</dbReference>
<dbReference type="Gene3D" id="2.30.30.380">
    <property type="entry name" value="Zn-finger domain of Sec23/24"/>
    <property type="match status" value="1"/>
</dbReference>
<dbReference type="EMBL" id="SNRW01004436">
    <property type="protein sequence ID" value="KAA6387292.1"/>
    <property type="molecule type" value="Genomic_DNA"/>
</dbReference>
<dbReference type="PANTHER" id="PTHR13803">
    <property type="entry name" value="SEC24-RELATED PROTEIN"/>
    <property type="match status" value="1"/>
</dbReference>
<evidence type="ECO:0000256" key="4">
    <source>
        <dbReference type="SAM" id="MobiDB-lite"/>
    </source>
</evidence>
<dbReference type="InterPro" id="IPR006895">
    <property type="entry name" value="Znf_Sec23_Sec24"/>
</dbReference>
<dbReference type="GO" id="GO:0000149">
    <property type="term" value="F:SNARE binding"/>
    <property type="evidence" value="ECO:0007669"/>
    <property type="project" value="TreeGrafter"/>
</dbReference>
<dbReference type="SUPFAM" id="SSF53300">
    <property type="entry name" value="vWA-like"/>
    <property type="match status" value="2"/>
</dbReference>
<feature type="compositionally biased region" description="Basic and acidic residues" evidence="4">
    <location>
        <begin position="328"/>
        <end position="343"/>
    </location>
</feature>
<dbReference type="Proteomes" id="UP000324800">
    <property type="component" value="Unassembled WGS sequence"/>
</dbReference>
<feature type="non-terminal residue" evidence="7">
    <location>
        <position position="697"/>
    </location>
</feature>
<feature type="compositionally biased region" description="Basic residues" evidence="4">
    <location>
        <begin position="251"/>
        <end position="267"/>
    </location>
</feature>
<evidence type="ECO:0000313" key="7">
    <source>
        <dbReference type="EMBL" id="KAA6387292.1"/>
    </source>
</evidence>
<feature type="compositionally biased region" description="Basic and acidic residues" evidence="4">
    <location>
        <begin position="363"/>
        <end position="396"/>
    </location>
</feature>
<gene>
    <name evidence="7" type="ORF">EZS28_017180</name>
</gene>